<dbReference type="GO" id="GO:0051301">
    <property type="term" value="P:cell division"/>
    <property type="evidence" value="ECO:0007669"/>
    <property type="project" value="UniProtKB-KW"/>
</dbReference>
<organism evidence="1 2">
    <name type="scientific">Thermophagus xiamenensis</name>
    <dbReference type="NCBI Taxonomy" id="385682"/>
    <lineage>
        <taxon>Bacteria</taxon>
        <taxon>Pseudomonadati</taxon>
        <taxon>Bacteroidota</taxon>
        <taxon>Bacteroidia</taxon>
        <taxon>Marinilabiliales</taxon>
        <taxon>Marinilabiliaceae</taxon>
        <taxon>Thermophagus</taxon>
    </lineage>
</organism>
<keyword evidence="1" id="KW-0131">Cell cycle</keyword>
<evidence type="ECO:0000313" key="1">
    <source>
        <dbReference type="EMBL" id="SFE90624.1"/>
    </source>
</evidence>
<dbReference type="InterPro" id="IPR036192">
    <property type="entry name" value="Cell_div_ZapA-like_sf"/>
</dbReference>
<proteinExistence type="predicted"/>
<keyword evidence="1" id="KW-0132">Cell division</keyword>
<name>A0A1I2EC67_9BACT</name>
<dbReference type="AlphaFoldDB" id="A0A1I2EC67"/>
<protein>
    <submittedName>
        <fullName evidence="1">Cell division protein ZapA</fullName>
    </submittedName>
</protein>
<dbReference type="InterPro" id="IPR007838">
    <property type="entry name" value="Cell_div_ZapA-like"/>
</dbReference>
<dbReference type="OrthoDB" id="1495773at2"/>
<reference evidence="1 2" key="1">
    <citation type="submission" date="2016-10" db="EMBL/GenBank/DDBJ databases">
        <authorList>
            <person name="de Groot N.N."/>
        </authorList>
    </citation>
    <scope>NUCLEOTIDE SEQUENCE [LARGE SCALE GENOMIC DNA]</scope>
    <source>
        <strain evidence="1 2">DSM 19012</strain>
    </source>
</reference>
<sequence>MDDKLSIRVNVADRYYPLRIDREDEEKIRKAARLINEKVLQYKQRYHDKDVQDFLAMASLQYVIKLLELENKQDYLPVIDAVKDLNDKLDAILSEE</sequence>
<dbReference type="Pfam" id="PF05164">
    <property type="entry name" value="ZapA"/>
    <property type="match status" value="1"/>
</dbReference>
<dbReference type="eggNOG" id="COG3027">
    <property type="taxonomic scope" value="Bacteria"/>
</dbReference>
<dbReference type="InParanoid" id="A0A1I2EC67"/>
<keyword evidence="2" id="KW-1185">Reference proteome</keyword>
<accession>A0A1I2EC67</accession>
<gene>
    <name evidence="1" type="ORF">SAMN05444380_12229</name>
</gene>
<dbReference type="RefSeq" id="WP_010528574.1">
    <property type="nucleotide sequence ID" value="NZ_AFSL01000088.1"/>
</dbReference>
<dbReference type="Proteomes" id="UP000181976">
    <property type="component" value="Unassembled WGS sequence"/>
</dbReference>
<evidence type="ECO:0000313" key="2">
    <source>
        <dbReference type="Proteomes" id="UP000181976"/>
    </source>
</evidence>
<dbReference type="SUPFAM" id="SSF102829">
    <property type="entry name" value="Cell division protein ZapA-like"/>
    <property type="match status" value="1"/>
</dbReference>
<dbReference type="STRING" id="385682.SAMN05444380_12229"/>
<dbReference type="EMBL" id="FONA01000022">
    <property type="protein sequence ID" value="SFE90624.1"/>
    <property type="molecule type" value="Genomic_DNA"/>
</dbReference>